<protein>
    <submittedName>
        <fullName evidence="2">Uncharacterized protein</fullName>
    </submittedName>
</protein>
<name>A0AA37TJF2_9HYPH</name>
<evidence type="ECO:0000256" key="1">
    <source>
        <dbReference type="SAM" id="MobiDB-lite"/>
    </source>
</evidence>
<feature type="region of interest" description="Disordered" evidence="1">
    <location>
        <begin position="42"/>
        <end position="70"/>
    </location>
</feature>
<comment type="caution">
    <text evidence="2">The sequence shown here is derived from an EMBL/GenBank/DDBJ whole genome shotgun (WGS) entry which is preliminary data.</text>
</comment>
<dbReference type="AlphaFoldDB" id="A0AA37TJF2"/>
<evidence type="ECO:0000313" key="3">
    <source>
        <dbReference type="Proteomes" id="UP001157440"/>
    </source>
</evidence>
<accession>A0AA37TJF2</accession>
<reference evidence="3" key="1">
    <citation type="journal article" date="2019" name="Int. J. Syst. Evol. Microbiol.">
        <title>The Global Catalogue of Microorganisms (GCM) 10K type strain sequencing project: providing services to taxonomists for standard genome sequencing and annotation.</title>
        <authorList>
            <consortium name="The Broad Institute Genomics Platform"/>
            <consortium name="The Broad Institute Genome Sequencing Center for Infectious Disease"/>
            <person name="Wu L."/>
            <person name="Ma J."/>
        </authorList>
    </citation>
    <scope>NUCLEOTIDE SEQUENCE [LARGE SCALE GENOMIC DNA]</scope>
    <source>
        <strain evidence="3">NBRC 103632</strain>
    </source>
</reference>
<proteinExistence type="predicted"/>
<organism evidence="2 3">
    <name type="scientific">Methylobacterium tardum</name>
    <dbReference type="NCBI Taxonomy" id="374432"/>
    <lineage>
        <taxon>Bacteria</taxon>
        <taxon>Pseudomonadati</taxon>
        <taxon>Pseudomonadota</taxon>
        <taxon>Alphaproteobacteria</taxon>
        <taxon>Hyphomicrobiales</taxon>
        <taxon>Methylobacteriaceae</taxon>
        <taxon>Methylobacterium</taxon>
    </lineage>
</organism>
<sequence length="70" mass="7430">MLHGVVPALAGYEITDPDEAHGIVRVGHAEVLDRIPDGLWRAHHRDAQSDDDPEDGAAAEAGERPGAGLR</sequence>
<feature type="compositionally biased region" description="Low complexity" evidence="1">
    <location>
        <begin position="58"/>
        <end position="70"/>
    </location>
</feature>
<evidence type="ECO:0000313" key="2">
    <source>
        <dbReference type="EMBL" id="GLS71162.1"/>
    </source>
</evidence>
<dbReference type="Proteomes" id="UP001157440">
    <property type="component" value="Unassembled WGS sequence"/>
</dbReference>
<keyword evidence="3" id="KW-1185">Reference proteome</keyword>
<gene>
    <name evidence="2" type="ORF">GCM10007890_31750</name>
</gene>
<dbReference type="EMBL" id="BSPL01000017">
    <property type="protein sequence ID" value="GLS71162.1"/>
    <property type="molecule type" value="Genomic_DNA"/>
</dbReference>